<dbReference type="Proteomes" id="UP000050795">
    <property type="component" value="Unassembled WGS sequence"/>
</dbReference>
<dbReference type="WBParaSite" id="TREG1_27030.1">
    <property type="protein sequence ID" value="TREG1_27030.1"/>
    <property type="gene ID" value="TREG1_27030"/>
</dbReference>
<keyword evidence="1" id="KW-1185">Reference proteome</keyword>
<proteinExistence type="predicted"/>
<protein>
    <submittedName>
        <fullName evidence="2">Dilute domain-containing protein</fullName>
    </submittedName>
</protein>
<reference evidence="1" key="1">
    <citation type="submission" date="2022-06" db="EMBL/GenBank/DDBJ databases">
        <authorList>
            <person name="Berger JAMES D."/>
            <person name="Berger JAMES D."/>
        </authorList>
    </citation>
    <scope>NUCLEOTIDE SEQUENCE [LARGE SCALE GENOMIC DNA]</scope>
</reference>
<dbReference type="OrthoDB" id="6254358at2759"/>
<organism evidence="1 2">
    <name type="scientific">Trichobilharzia regenti</name>
    <name type="common">Nasal bird schistosome</name>
    <dbReference type="NCBI Taxonomy" id="157069"/>
    <lineage>
        <taxon>Eukaryota</taxon>
        <taxon>Metazoa</taxon>
        <taxon>Spiralia</taxon>
        <taxon>Lophotrochozoa</taxon>
        <taxon>Platyhelminthes</taxon>
        <taxon>Trematoda</taxon>
        <taxon>Digenea</taxon>
        <taxon>Strigeidida</taxon>
        <taxon>Schistosomatoidea</taxon>
        <taxon>Schistosomatidae</taxon>
        <taxon>Trichobilharzia</taxon>
    </lineage>
</organism>
<reference evidence="2" key="2">
    <citation type="submission" date="2023-11" db="UniProtKB">
        <authorList>
            <consortium name="WormBaseParasite"/>
        </authorList>
    </citation>
    <scope>IDENTIFICATION</scope>
</reference>
<evidence type="ECO:0000313" key="1">
    <source>
        <dbReference type="Proteomes" id="UP000050795"/>
    </source>
</evidence>
<dbReference type="AlphaFoldDB" id="A0A183VTX3"/>
<sequence>MISNDVKEKSSIKTNSISLAEILAKFTLNRSLYVNESSALCYQLLDQLESQLVAQKNEKKFHKNIIALENLCYPTLGNIQIADNGSAYIRETSKKSVNNLTDWLTALSETLERHTLWDSTNDQSNLFITLIDDLKYPHANSILKSIEMWKKSCLYLCSLEEQNYLSSLKVNSQQYLSLKNLQLRSSKAEMHKLLGGQLKQTISITGNKYKNSMCSGLVSDNFSSSKNETNCNSDNEMKQTPTEKQAFIQWVEKWRCVNAEFIAKQLVRDSKPSRETEGDIYQDLDKSSDTLNRCMISSVQEKTIPGDYGVYMDTLKTMYRTLVSRPLSTLHRGIKEVAGQLKTHKFKHSEGVNRTLKEMRNLFTNH</sequence>
<name>A0A183VTX3_TRIRE</name>
<accession>A0A183VTX3</accession>
<evidence type="ECO:0000313" key="2">
    <source>
        <dbReference type="WBParaSite" id="TREG1_27030.1"/>
    </source>
</evidence>